<dbReference type="RefSeq" id="WP_184990438.1">
    <property type="nucleotide sequence ID" value="NZ_JACHNE010000001.1"/>
</dbReference>
<proteinExistence type="predicted"/>
<dbReference type="Proteomes" id="UP000590647">
    <property type="component" value="Unassembled WGS sequence"/>
</dbReference>
<evidence type="ECO:0000313" key="2">
    <source>
        <dbReference type="EMBL" id="MBB5798646.1"/>
    </source>
</evidence>
<gene>
    <name evidence="2" type="ORF">HDA41_006610</name>
</gene>
<evidence type="ECO:0000313" key="3">
    <source>
        <dbReference type="Proteomes" id="UP000590647"/>
    </source>
</evidence>
<sequence length="105" mass="11564">MTITVVPRNVVDTEAVVLDPGKVYDEQTAAACGAANSYVRFQYSGIELEMTIGMCDSRERQGGLKVWILDGFRKRIRGKTSTLTVRAIIEPHTFAGGEVAYTVHE</sequence>
<keyword evidence="3" id="KW-1185">Reference proteome</keyword>
<dbReference type="AlphaFoldDB" id="A0A7W9HAX3"/>
<feature type="domain" description="Trypsin-co-occurring" evidence="1">
    <location>
        <begin position="27"/>
        <end position="85"/>
    </location>
</feature>
<accession>A0A7W9HAX3</accession>
<comment type="caution">
    <text evidence="2">The sequence shown here is derived from an EMBL/GenBank/DDBJ whole genome shotgun (WGS) entry which is preliminary data.</text>
</comment>
<dbReference type="InterPro" id="IPR045608">
    <property type="entry name" value="Trypco2"/>
</dbReference>
<dbReference type="EMBL" id="JACHNE010000001">
    <property type="protein sequence ID" value="MBB5798646.1"/>
    <property type="molecule type" value="Genomic_DNA"/>
</dbReference>
<reference evidence="2 3" key="1">
    <citation type="submission" date="2020-08" db="EMBL/GenBank/DDBJ databases">
        <title>Sequencing the genomes of 1000 actinobacteria strains.</title>
        <authorList>
            <person name="Klenk H.-P."/>
        </authorList>
    </citation>
    <scope>NUCLEOTIDE SEQUENCE [LARGE SCALE GENOMIC DNA]</scope>
    <source>
        <strain evidence="2 3">DSM 40084</strain>
    </source>
</reference>
<organism evidence="2 3">
    <name type="scientific">Streptomyces caelestis</name>
    <dbReference type="NCBI Taxonomy" id="36816"/>
    <lineage>
        <taxon>Bacteria</taxon>
        <taxon>Bacillati</taxon>
        <taxon>Actinomycetota</taxon>
        <taxon>Actinomycetes</taxon>
        <taxon>Kitasatosporales</taxon>
        <taxon>Streptomycetaceae</taxon>
        <taxon>Streptomyces</taxon>
    </lineage>
</organism>
<protein>
    <recommendedName>
        <fullName evidence="1">Trypsin-co-occurring domain-containing protein</fullName>
    </recommendedName>
</protein>
<name>A0A7W9HAX3_9ACTN</name>
<evidence type="ECO:0000259" key="1">
    <source>
        <dbReference type="Pfam" id="PF19631"/>
    </source>
</evidence>
<dbReference type="Pfam" id="PF19631">
    <property type="entry name" value="Trypco2"/>
    <property type="match status" value="1"/>
</dbReference>